<dbReference type="Proteomes" id="UP000183868">
    <property type="component" value="Chromosome"/>
</dbReference>
<evidence type="ECO:0000313" key="3">
    <source>
        <dbReference type="EMBL" id="EHO42739.1"/>
    </source>
</evidence>
<dbReference type="Pfam" id="PF03473">
    <property type="entry name" value="MOSC"/>
    <property type="match status" value="1"/>
</dbReference>
<dbReference type="EMBL" id="CM001402">
    <property type="protein sequence ID" value="EHO42739.1"/>
    <property type="molecule type" value="Genomic_DNA"/>
</dbReference>
<dbReference type="eggNOG" id="COG2258">
    <property type="taxonomic scope" value="Bacteria"/>
</dbReference>
<dbReference type="InterPro" id="IPR011037">
    <property type="entry name" value="Pyrv_Knase-like_insert_dom_sf"/>
</dbReference>
<dbReference type="SUPFAM" id="SSF50800">
    <property type="entry name" value="PK beta-barrel domain-like"/>
    <property type="match status" value="1"/>
</dbReference>
<dbReference type="InterPro" id="IPR052716">
    <property type="entry name" value="MOSC_domain"/>
</dbReference>
<feature type="domain" description="MOSC" evidence="1">
    <location>
        <begin position="18"/>
        <end position="143"/>
    </location>
</feature>
<organism evidence="3 4">
    <name type="scientific">Caldithrix abyssi DSM 13497</name>
    <dbReference type="NCBI Taxonomy" id="880073"/>
    <lineage>
        <taxon>Bacteria</taxon>
        <taxon>Pseudomonadati</taxon>
        <taxon>Calditrichota</taxon>
        <taxon>Calditrichia</taxon>
        <taxon>Calditrichales</taxon>
        <taxon>Calditrichaceae</taxon>
        <taxon>Caldithrix</taxon>
    </lineage>
</organism>
<dbReference type="PANTHER" id="PTHR36930">
    <property type="entry name" value="METAL-SULFUR CLUSTER BIOSYNTHESIS PROTEINS YUAD-RELATED"/>
    <property type="match status" value="1"/>
</dbReference>
<reference evidence="3 4" key="1">
    <citation type="submission" date="2011-09" db="EMBL/GenBank/DDBJ databases">
        <title>The permanent draft genome of Caldithrix abyssi DSM 13497.</title>
        <authorList>
            <consortium name="US DOE Joint Genome Institute (JGI-PGF)"/>
            <person name="Lucas S."/>
            <person name="Han J."/>
            <person name="Lapidus A."/>
            <person name="Bruce D."/>
            <person name="Goodwin L."/>
            <person name="Pitluck S."/>
            <person name="Peters L."/>
            <person name="Kyrpides N."/>
            <person name="Mavromatis K."/>
            <person name="Ivanova N."/>
            <person name="Mikhailova N."/>
            <person name="Chertkov O."/>
            <person name="Detter J.C."/>
            <person name="Tapia R."/>
            <person name="Han C."/>
            <person name="Land M."/>
            <person name="Hauser L."/>
            <person name="Markowitz V."/>
            <person name="Cheng J.-F."/>
            <person name="Hugenholtz P."/>
            <person name="Woyke T."/>
            <person name="Wu D."/>
            <person name="Spring S."/>
            <person name="Brambilla E."/>
            <person name="Klenk H.-P."/>
            <person name="Eisen J.A."/>
        </authorList>
    </citation>
    <scope>NUCLEOTIDE SEQUENCE [LARGE SCALE GENOMIC DNA]</scope>
    <source>
        <strain evidence="3 4">DSM 13497</strain>
    </source>
</reference>
<evidence type="ECO:0000313" key="5">
    <source>
        <dbReference type="Proteomes" id="UP000183868"/>
    </source>
</evidence>
<dbReference type="EMBL" id="CP018099">
    <property type="protein sequence ID" value="APF18760.1"/>
    <property type="molecule type" value="Genomic_DNA"/>
</dbReference>
<dbReference type="KEGG" id="caby:Cabys_2011"/>
<dbReference type="InterPro" id="IPR005302">
    <property type="entry name" value="MoCF_Sase_C"/>
</dbReference>
<dbReference type="GO" id="GO:0030170">
    <property type="term" value="F:pyridoxal phosphate binding"/>
    <property type="evidence" value="ECO:0007669"/>
    <property type="project" value="InterPro"/>
</dbReference>
<protein>
    <submittedName>
        <fullName evidence="2 3">MOSC domain-containing protein</fullName>
    </submittedName>
</protein>
<dbReference type="Gene3D" id="2.40.33.20">
    <property type="entry name" value="PK beta-barrel domain-like"/>
    <property type="match status" value="1"/>
</dbReference>
<dbReference type="Proteomes" id="UP000004671">
    <property type="component" value="Chromosome"/>
</dbReference>
<dbReference type="HOGENOM" id="CLU_122785_1_0_0"/>
<evidence type="ECO:0000313" key="2">
    <source>
        <dbReference type="EMBL" id="APF18760.1"/>
    </source>
</evidence>
<dbReference type="GO" id="GO:0003824">
    <property type="term" value="F:catalytic activity"/>
    <property type="evidence" value="ECO:0007669"/>
    <property type="project" value="InterPro"/>
</dbReference>
<dbReference type="PROSITE" id="PS51340">
    <property type="entry name" value="MOSC"/>
    <property type="match status" value="1"/>
</dbReference>
<gene>
    <name evidence="2" type="ORF">Cabys_2011</name>
    <name evidence="3" type="ORF">Calab_3133</name>
</gene>
<proteinExistence type="predicted"/>
<dbReference type="GO" id="GO:0030151">
    <property type="term" value="F:molybdenum ion binding"/>
    <property type="evidence" value="ECO:0007669"/>
    <property type="project" value="InterPro"/>
</dbReference>
<name>H1XTX2_CALAY</name>
<sequence length="154" mass="17020">MGYVESICISHKKGIVKKEIKEANFIKDYGIEGDAHAGKWHRQVSLLAGESIDKMKEKIPSLQHGAFAENLVLRQVDFSRIRVGDLLRIGDSVLLEVTQIGKECHTSCAIKKIVGDCIMPREGLFARILQGGAVRTGQEVCVLTQNETTVKQAM</sequence>
<dbReference type="RefSeq" id="WP_006930094.1">
    <property type="nucleotide sequence ID" value="NZ_CM001402.1"/>
</dbReference>
<dbReference type="PANTHER" id="PTHR36930:SF1">
    <property type="entry name" value="MOSC DOMAIN-CONTAINING PROTEIN"/>
    <property type="match status" value="1"/>
</dbReference>
<dbReference type="OrthoDB" id="9784492at2"/>
<accession>H1XTX2</accession>
<evidence type="ECO:0000259" key="1">
    <source>
        <dbReference type="PROSITE" id="PS51340"/>
    </source>
</evidence>
<dbReference type="InParanoid" id="H1XTX2"/>
<dbReference type="STRING" id="880073.Cabys_2011"/>
<evidence type="ECO:0000313" key="4">
    <source>
        <dbReference type="Proteomes" id="UP000004671"/>
    </source>
</evidence>
<dbReference type="PaxDb" id="880073-Calab_3133"/>
<keyword evidence="4" id="KW-1185">Reference proteome</keyword>
<reference evidence="2 5" key="2">
    <citation type="submission" date="2016-11" db="EMBL/GenBank/DDBJ databases">
        <title>Genomic analysis of Caldithrix abyssi and proposal of a novel bacterial phylum Caldithrichaeota.</title>
        <authorList>
            <person name="Kublanov I."/>
            <person name="Sigalova O."/>
            <person name="Gavrilov S."/>
            <person name="Lebedinsky A."/>
            <person name="Ivanova N."/>
            <person name="Daum C."/>
            <person name="Reddy T."/>
            <person name="Klenk H.P."/>
            <person name="Goker M."/>
            <person name="Reva O."/>
            <person name="Miroshnichenko M."/>
            <person name="Kyprides N."/>
            <person name="Woyke T."/>
            <person name="Gelfand M."/>
        </authorList>
    </citation>
    <scope>NUCLEOTIDE SEQUENCE [LARGE SCALE GENOMIC DNA]</scope>
    <source>
        <strain evidence="2 5">LF13</strain>
    </source>
</reference>
<dbReference type="AlphaFoldDB" id="H1XTX2"/>